<dbReference type="KEGG" id="mik:FOE78_08415"/>
<dbReference type="InterPro" id="IPR009057">
    <property type="entry name" value="Homeodomain-like_sf"/>
</dbReference>
<dbReference type="AlphaFoldDB" id="A0A516PXL9"/>
<dbReference type="RefSeq" id="WP_143985884.1">
    <property type="nucleotide sequence ID" value="NZ_CP041692.1"/>
</dbReference>
<evidence type="ECO:0000256" key="2">
    <source>
        <dbReference type="ARBA" id="ARBA00023125"/>
    </source>
</evidence>
<dbReference type="InterPro" id="IPR036271">
    <property type="entry name" value="Tet_transcr_reg_TetR-rel_C_sf"/>
</dbReference>
<name>A0A516PXL9_9ACTN</name>
<dbReference type="InterPro" id="IPR001647">
    <property type="entry name" value="HTH_TetR"/>
</dbReference>
<proteinExistence type="predicted"/>
<dbReference type="SUPFAM" id="SSF46689">
    <property type="entry name" value="Homeodomain-like"/>
    <property type="match status" value="1"/>
</dbReference>
<dbReference type="PROSITE" id="PS50977">
    <property type="entry name" value="HTH_TETR_2"/>
    <property type="match status" value="1"/>
</dbReference>
<feature type="domain" description="HTH tetR-type" evidence="5">
    <location>
        <begin position="18"/>
        <end position="78"/>
    </location>
</feature>
<keyword evidence="7" id="KW-1185">Reference proteome</keyword>
<dbReference type="GO" id="GO:0003700">
    <property type="term" value="F:DNA-binding transcription factor activity"/>
    <property type="evidence" value="ECO:0007669"/>
    <property type="project" value="TreeGrafter"/>
</dbReference>
<reference evidence="6 7" key="1">
    <citation type="submission" date="2019-07" db="EMBL/GenBank/DDBJ databases">
        <title>Microlunatus dokdonensis sp. nov. isolated from the rhizospheric soil of the wild plant Elymus tsukushiensis.</title>
        <authorList>
            <person name="Ghim S.-Y."/>
            <person name="Hwang Y.-J."/>
            <person name="Son J.-S."/>
            <person name="Shin J.-H."/>
        </authorList>
    </citation>
    <scope>NUCLEOTIDE SEQUENCE [LARGE SCALE GENOMIC DNA]</scope>
    <source>
        <strain evidence="6 7">KUDC0627</strain>
    </source>
</reference>
<dbReference type="EMBL" id="CP041692">
    <property type="protein sequence ID" value="QDP95918.1"/>
    <property type="molecule type" value="Genomic_DNA"/>
</dbReference>
<keyword evidence="3" id="KW-0804">Transcription</keyword>
<organism evidence="6 7">
    <name type="scientific">Microlunatus elymi</name>
    <dbReference type="NCBI Taxonomy" id="2596828"/>
    <lineage>
        <taxon>Bacteria</taxon>
        <taxon>Bacillati</taxon>
        <taxon>Actinomycetota</taxon>
        <taxon>Actinomycetes</taxon>
        <taxon>Propionibacteriales</taxon>
        <taxon>Propionibacteriaceae</taxon>
        <taxon>Microlunatus</taxon>
    </lineage>
</organism>
<dbReference type="Proteomes" id="UP000319263">
    <property type="component" value="Chromosome"/>
</dbReference>
<evidence type="ECO:0000256" key="3">
    <source>
        <dbReference type="ARBA" id="ARBA00023163"/>
    </source>
</evidence>
<evidence type="ECO:0000313" key="6">
    <source>
        <dbReference type="EMBL" id="QDP95918.1"/>
    </source>
</evidence>
<evidence type="ECO:0000259" key="5">
    <source>
        <dbReference type="PROSITE" id="PS50977"/>
    </source>
</evidence>
<gene>
    <name evidence="6" type="ORF">FOE78_08415</name>
</gene>
<dbReference type="Gene3D" id="1.10.357.10">
    <property type="entry name" value="Tetracycline Repressor, domain 2"/>
    <property type="match status" value="1"/>
</dbReference>
<accession>A0A516PXL9</accession>
<dbReference type="OrthoDB" id="8479950at2"/>
<dbReference type="InterPro" id="IPR050109">
    <property type="entry name" value="HTH-type_TetR-like_transc_reg"/>
</dbReference>
<keyword evidence="1" id="KW-0805">Transcription regulation</keyword>
<dbReference type="PRINTS" id="PR00455">
    <property type="entry name" value="HTHTETR"/>
</dbReference>
<protein>
    <submittedName>
        <fullName evidence="6">TetR family transcriptional regulator</fullName>
    </submittedName>
</protein>
<dbReference type="PANTHER" id="PTHR30055:SF234">
    <property type="entry name" value="HTH-TYPE TRANSCRIPTIONAL REGULATOR BETI"/>
    <property type="match status" value="1"/>
</dbReference>
<evidence type="ECO:0000256" key="1">
    <source>
        <dbReference type="ARBA" id="ARBA00023015"/>
    </source>
</evidence>
<evidence type="ECO:0000313" key="7">
    <source>
        <dbReference type="Proteomes" id="UP000319263"/>
    </source>
</evidence>
<feature type="DNA-binding region" description="H-T-H motif" evidence="4">
    <location>
        <begin position="41"/>
        <end position="60"/>
    </location>
</feature>
<dbReference type="Pfam" id="PF00440">
    <property type="entry name" value="TetR_N"/>
    <property type="match status" value="1"/>
</dbReference>
<sequence length="206" mass="23008">MAATSANSSGRRRRLGEDARRAQIIRGCITVLAEDGYRQASLARIAQAAGVSKGLISHYFSDRDALMEQSAMAALNTVREQMSGRIDLTADVPDIIRAALRQVVQLQRTNAIEVRAINEVVRNLRQPDGTPRLDLRAYEDLYRGQERMFRRGQQDGTVRDFDTRVMAVTYQGAIDTMLGYLESHPETDPEKFADGVAELLIAAIRR</sequence>
<dbReference type="PANTHER" id="PTHR30055">
    <property type="entry name" value="HTH-TYPE TRANSCRIPTIONAL REGULATOR RUTR"/>
    <property type="match status" value="1"/>
</dbReference>
<keyword evidence="2 4" id="KW-0238">DNA-binding</keyword>
<evidence type="ECO:0000256" key="4">
    <source>
        <dbReference type="PROSITE-ProRule" id="PRU00335"/>
    </source>
</evidence>
<dbReference type="GO" id="GO:0000976">
    <property type="term" value="F:transcription cis-regulatory region binding"/>
    <property type="evidence" value="ECO:0007669"/>
    <property type="project" value="TreeGrafter"/>
</dbReference>
<dbReference type="SUPFAM" id="SSF48498">
    <property type="entry name" value="Tetracyclin repressor-like, C-terminal domain"/>
    <property type="match status" value="1"/>
</dbReference>